<reference evidence="11" key="2">
    <citation type="submission" date="2015-01" db="EMBL/GenBank/DDBJ databases">
        <title>Evolutionary Origins and Diversification of the Mycorrhizal Mutualists.</title>
        <authorList>
            <consortium name="DOE Joint Genome Institute"/>
            <consortium name="Mycorrhizal Genomics Consortium"/>
            <person name="Kohler A."/>
            <person name="Kuo A."/>
            <person name="Nagy L.G."/>
            <person name="Floudas D."/>
            <person name="Copeland A."/>
            <person name="Barry K.W."/>
            <person name="Cichocki N."/>
            <person name="Veneault-Fourrey C."/>
            <person name="LaButti K."/>
            <person name="Lindquist E.A."/>
            <person name="Lipzen A."/>
            <person name="Lundell T."/>
            <person name="Morin E."/>
            <person name="Murat C."/>
            <person name="Riley R."/>
            <person name="Ohm R."/>
            <person name="Sun H."/>
            <person name="Tunlid A."/>
            <person name="Henrissat B."/>
            <person name="Grigoriev I.V."/>
            <person name="Hibbett D.S."/>
            <person name="Martin F."/>
        </authorList>
    </citation>
    <scope>NUCLEOTIDE SEQUENCE [LARGE SCALE GENOMIC DNA]</scope>
    <source>
        <strain evidence="11">Ve08.2h10</strain>
    </source>
</reference>
<protein>
    <recommendedName>
        <fullName evidence="3">ubiquitinyl hydrolase 1</fullName>
        <ecNumber evidence="3">3.4.19.12</ecNumber>
    </recommendedName>
</protein>
<evidence type="ECO:0000256" key="8">
    <source>
        <dbReference type="SAM" id="MobiDB-lite"/>
    </source>
</evidence>
<feature type="domain" description="USP" evidence="9">
    <location>
        <begin position="64"/>
        <end position="525"/>
    </location>
</feature>
<sequence>MVLESIGFVFPWNWGTNQSSPASPHETKKLRKKQARTRSEQLEMNGYAKPDAGTRHEFSEGYYPGLVNISGTYCFMNSTIQAMASLSYLQPYLVAAHDKAVQLDVPSPVIDALLMLLQDLNAPRSSYHSIRPLDIIEALVNHSPGKHNSLFSSREHQDAQELFQLVSECLKKEIAAVNKEHQRDRGLGGFSQLNEAASQEIGMSVFDGLTANRRSCVVCGYTEAVMHFAFDSWQLAVPRYTASCRLEDCLAEYTKLETLNDCICRKCSVIATRERLAQEADRLERIVSADPQPSVSKKRRAKDARKLELRVRASLDHGRLEEDMKGVKLEKVFSRASTKQAMIARPPLVLALHLNRSLSYGQFAMKNSIRVFFPEILDLTPFMTSGSLSTVPSVPISAPPPNLPRSTTPTQAMYSTPQTVYRLSAVVCHYGQHSFGHYVCFRRKPRPPSCGATRYAPPRLAHFLGCECEKCLQLGNIRDDNDAVDSMYRPGRGWLRVSDDSVKECGLESVLQEGSGAFMLYYERVVQSRSGIYPLHSSPRSSEETLKPKHSIEGTNGSTASLTSVVNLREGRERSSVYGARIVRSVAAGRARSASAAPSERGSSKDPLPNGNGFASSSAILVNGNASHSSLIPEAGTSKTSTSSISAKSSNLSASAPDLREHSVSISSSSSHSSSSSSLPHHKSPQPMQPSSAVDLKA</sequence>
<evidence type="ECO:0000313" key="11">
    <source>
        <dbReference type="Proteomes" id="UP000054538"/>
    </source>
</evidence>
<evidence type="ECO:0000256" key="4">
    <source>
        <dbReference type="ARBA" id="ARBA00022670"/>
    </source>
</evidence>
<dbReference type="PROSITE" id="PS50235">
    <property type="entry name" value="USP_3"/>
    <property type="match status" value="1"/>
</dbReference>
<proteinExistence type="inferred from homology"/>
<dbReference type="InterPro" id="IPR050164">
    <property type="entry name" value="Peptidase_C19"/>
</dbReference>
<dbReference type="OrthoDB" id="2020758at2759"/>
<dbReference type="InterPro" id="IPR038765">
    <property type="entry name" value="Papain-like_cys_pep_sf"/>
</dbReference>
<dbReference type="CDD" id="cd02662">
    <property type="entry name" value="Peptidase_C19F"/>
    <property type="match status" value="1"/>
</dbReference>
<keyword evidence="7" id="KW-0788">Thiol protease</keyword>
<dbReference type="GO" id="GO:0006508">
    <property type="term" value="P:proteolysis"/>
    <property type="evidence" value="ECO:0007669"/>
    <property type="project" value="UniProtKB-KW"/>
</dbReference>
<dbReference type="Proteomes" id="UP000054538">
    <property type="component" value="Unassembled WGS sequence"/>
</dbReference>
<dbReference type="GO" id="GO:0004843">
    <property type="term" value="F:cysteine-type deubiquitinase activity"/>
    <property type="evidence" value="ECO:0007669"/>
    <property type="project" value="UniProtKB-EC"/>
</dbReference>
<accession>A0A0D0E892</accession>
<dbReference type="EMBL" id="KN824898">
    <property type="protein sequence ID" value="KIK98299.1"/>
    <property type="molecule type" value="Genomic_DNA"/>
</dbReference>
<feature type="compositionally biased region" description="Low complexity" evidence="8">
    <location>
        <begin position="637"/>
        <end position="656"/>
    </location>
</feature>
<dbReference type="GO" id="GO:0005829">
    <property type="term" value="C:cytosol"/>
    <property type="evidence" value="ECO:0007669"/>
    <property type="project" value="TreeGrafter"/>
</dbReference>
<name>A0A0D0E892_9AGAM</name>
<dbReference type="InterPro" id="IPR018200">
    <property type="entry name" value="USP_CS"/>
</dbReference>
<dbReference type="PANTHER" id="PTHR24006">
    <property type="entry name" value="UBIQUITIN CARBOXYL-TERMINAL HYDROLASE"/>
    <property type="match status" value="1"/>
</dbReference>
<organism evidence="10 11">
    <name type="scientific">Paxillus rubicundulus Ve08.2h10</name>
    <dbReference type="NCBI Taxonomy" id="930991"/>
    <lineage>
        <taxon>Eukaryota</taxon>
        <taxon>Fungi</taxon>
        <taxon>Dikarya</taxon>
        <taxon>Basidiomycota</taxon>
        <taxon>Agaricomycotina</taxon>
        <taxon>Agaricomycetes</taxon>
        <taxon>Agaricomycetidae</taxon>
        <taxon>Boletales</taxon>
        <taxon>Paxilineae</taxon>
        <taxon>Paxillaceae</taxon>
        <taxon>Paxillus</taxon>
    </lineage>
</organism>
<evidence type="ECO:0000313" key="10">
    <source>
        <dbReference type="EMBL" id="KIK98299.1"/>
    </source>
</evidence>
<dbReference type="HOGENOM" id="CLU_013485_1_0_1"/>
<dbReference type="InParanoid" id="A0A0D0E892"/>
<keyword evidence="4" id="KW-0645">Protease</keyword>
<evidence type="ECO:0000256" key="3">
    <source>
        <dbReference type="ARBA" id="ARBA00012759"/>
    </source>
</evidence>
<feature type="region of interest" description="Disordered" evidence="8">
    <location>
        <begin position="589"/>
        <end position="612"/>
    </location>
</feature>
<dbReference type="PANTHER" id="PTHR24006:SF888">
    <property type="entry name" value="UBIQUITIN CARBOXYL-TERMINAL HYDROLASE 30"/>
    <property type="match status" value="1"/>
</dbReference>
<feature type="region of interest" description="Disordered" evidence="8">
    <location>
        <begin position="534"/>
        <end position="558"/>
    </location>
</feature>
<evidence type="ECO:0000259" key="9">
    <source>
        <dbReference type="PROSITE" id="PS50235"/>
    </source>
</evidence>
<keyword evidence="5" id="KW-0833">Ubl conjugation pathway</keyword>
<evidence type="ECO:0000256" key="7">
    <source>
        <dbReference type="ARBA" id="ARBA00022807"/>
    </source>
</evidence>
<dbReference type="AlphaFoldDB" id="A0A0D0E892"/>
<reference evidence="10 11" key="1">
    <citation type="submission" date="2014-04" db="EMBL/GenBank/DDBJ databases">
        <authorList>
            <consortium name="DOE Joint Genome Institute"/>
            <person name="Kuo A."/>
            <person name="Kohler A."/>
            <person name="Jargeat P."/>
            <person name="Nagy L.G."/>
            <person name="Floudas D."/>
            <person name="Copeland A."/>
            <person name="Barry K.W."/>
            <person name="Cichocki N."/>
            <person name="Veneault-Fourrey C."/>
            <person name="LaButti K."/>
            <person name="Lindquist E.A."/>
            <person name="Lipzen A."/>
            <person name="Lundell T."/>
            <person name="Morin E."/>
            <person name="Murat C."/>
            <person name="Sun H."/>
            <person name="Tunlid A."/>
            <person name="Henrissat B."/>
            <person name="Grigoriev I.V."/>
            <person name="Hibbett D.S."/>
            <person name="Martin F."/>
            <person name="Nordberg H.P."/>
            <person name="Cantor M.N."/>
            <person name="Hua S.X."/>
        </authorList>
    </citation>
    <scope>NUCLEOTIDE SEQUENCE [LARGE SCALE GENOMIC DNA]</scope>
    <source>
        <strain evidence="10 11">Ve08.2h10</strain>
    </source>
</reference>
<comment type="catalytic activity">
    <reaction evidence="1">
        <text>Thiol-dependent hydrolysis of ester, thioester, amide, peptide and isopeptide bonds formed by the C-terminal Gly of ubiquitin (a 76-residue protein attached to proteins as an intracellular targeting signal).</text>
        <dbReference type="EC" id="3.4.19.12"/>
    </reaction>
</comment>
<dbReference type="EC" id="3.4.19.12" evidence="3"/>
<feature type="compositionally biased region" description="Low complexity" evidence="8">
    <location>
        <begin position="664"/>
        <end position="679"/>
    </location>
</feature>
<dbReference type="SUPFAM" id="SSF54001">
    <property type="entry name" value="Cysteine proteinases"/>
    <property type="match status" value="1"/>
</dbReference>
<dbReference type="STRING" id="930991.A0A0D0E892"/>
<comment type="similarity">
    <text evidence="2">Belongs to the peptidase C19 family.</text>
</comment>
<evidence type="ECO:0000256" key="5">
    <source>
        <dbReference type="ARBA" id="ARBA00022786"/>
    </source>
</evidence>
<dbReference type="Pfam" id="PF00443">
    <property type="entry name" value="UCH"/>
    <property type="match status" value="1"/>
</dbReference>
<dbReference type="Gene3D" id="3.90.70.10">
    <property type="entry name" value="Cysteine proteinases"/>
    <property type="match status" value="1"/>
</dbReference>
<feature type="region of interest" description="Disordered" evidence="8">
    <location>
        <begin position="18"/>
        <end position="50"/>
    </location>
</feature>
<keyword evidence="11" id="KW-1185">Reference proteome</keyword>
<dbReference type="GO" id="GO:0016579">
    <property type="term" value="P:protein deubiquitination"/>
    <property type="evidence" value="ECO:0007669"/>
    <property type="project" value="InterPro"/>
</dbReference>
<dbReference type="InterPro" id="IPR001394">
    <property type="entry name" value="Peptidase_C19_UCH"/>
</dbReference>
<feature type="compositionally biased region" description="Basic and acidic residues" evidence="8">
    <location>
        <begin position="541"/>
        <end position="552"/>
    </location>
</feature>
<feature type="region of interest" description="Disordered" evidence="8">
    <location>
        <begin position="632"/>
        <end position="698"/>
    </location>
</feature>
<evidence type="ECO:0000256" key="2">
    <source>
        <dbReference type="ARBA" id="ARBA00009085"/>
    </source>
</evidence>
<dbReference type="PROSITE" id="PS00973">
    <property type="entry name" value="USP_2"/>
    <property type="match status" value="1"/>
</dbReference>
<feature type="compositionally biased region" description="Low complexity" evidence="8">
    <location>
        <begin position="589"/>
        <end position="601"/>
    </location>
</feature>
<evidence type="ECO:0000256" key="6">
    <source>
        <dbReference type="ARBA" id="ARBA00022801"/>
    </source>
</evidence>
<gene>
    <name evidence="10" type="ORF">PAXRUDRAFT_31259</name>
</gene>
<keyword evidence="6" id="KW-0378">Hydrolase</keyword>
<dbReference type="GO" id="GO:0005634">
    <property type="term" value="C:nucleus"/>
    <property type="evidence" value="ECO:0007669"/>
    <property type="project" value="TreeGrafter"/>
</dbReference>
<evidence type="ECO:0000256" key="1">
    <source>
        <dbReference type="ARBA" id="ARBA00000707"/>
    </source>
</evidence>
<dbReference type="InterPro" id="IPR028889">
    <property type="entry name" value="USP"/>
</dbReference>